<keyword evidence="2" id="KW-1185">Reference proteome</keyword>
<evidence type="ECO:0000313" key="1">
    <source>
        <dbReference type="EMBL" id="VUD69672.1"/>
    </source>
</evidence>
<dbReference type="OrthoDB" id="7067390at2"/>
<evidence type="ECO:0000313" key="2">
    <source>
        <dbReference type="Proteomes" id="UP000410984"/>
    </source>
</evidence>
<sequence>MAFVSLKAWRARSAEQAALAATLKRDIAAALGLDPVDSLTVNEIACPDPGCPDLETIVLVMRLGEPTRALRIRRTMDAVTPADLAGLAEEERALRAEPRS</sequence>
<reference evidence="1 2" key="1">
    <citation type="submission" date="2019-06" db="EMBL/GenBank/DDBJ databases">
        <authorList>
            <person name="Rodrigo-Torres L."/>
            <person name="Arahal R. D."/>
            <person name="Lucena T."/>
        </authorList>
    </citation>
    <scope>NUCLEOTIDE SEQUENCE [LARGE SCALE GENOMIC DNA]</scope>
    <source>
        <strain evidence="1 2">SB0023/3</strain>
    </source>
</reference>
<evidence type="ECO:0008006" key="3">
    <source>
        <dbReference type="Google" id="ProtNLM"/>
    </source>
</evidence>
<dbReference type="Proteomes" id="UP000410984">
    <property type="component" value="Unassembled WGS sequence"/>
</dbReference>
<dbReference type="AlphaFoldDB" id="A0A509E6D7"/>
<accession>A0A509E6D7</accession>
<proteinExistence type="predicted"/>
<gene>
    <name evidence="1" type="ORF">MET9862_00227</name>
</gene>
<protein>
    <recommendedName>
        <fullName evidence="3">Nitrate reductase</fullName>
    </recommendedName>
</protein>
<name>A0A509E6D7_9HYPH</name>
<dbReference type="EMBL" id="CABFPH010000002">
    <property type="protein sequence ID" value="VUD69672.1"/>
    <property type="molecule type" value="Genomic_DNA"/>
</dbReference>
<dbReference type="RefSeq" id="WP_142581271.1">
    <property type="nucleotide sequence ID" value="NZ_CABFPH010000002.1"/>
</dbReference>
<organism evidence="1 2">
    <name type="scientific">Methylobacterium symbioticum</name>
    <dbReference type="NCBI Taxonomy" id="2584084"/>
    <lineage>
        <taxon>Bacteria</taxon>
        <taxon>Pseudomonadati</taxon>
        <taxon>Pseudomonadota</taxon>
        <taxon>Alphaproteobacteria</taxon>
        <taxon>Hyphomicrobiales</taxon>
        <taxon>Methylobacteriaceae</taxon>
        <taxon>Methylobacterium</taxon>
    </lineage>
</organism>